<dbReference type="InterPro" id="IPR010985">
    <property type="entry name" value="Ribbon_hlx_hlx"/>
</dbReference>
<dbReference type="RefSeq" id="WP_339574717.1">
    <property type="nucleotide sequence ID" value="NZ_JBBIAA010000007.1"/>
</dbReference>
<proteinExistence type="predicted"/>
<keyword evidence="2" id="KW-1185">Reference proteome</keyword>
<reference evidence="1 2" key="1">
    <citation type="journal article" date="2017" name="Int. J. Syst. Evol. Microbiol.">
        <title>Pseudokineococcus basanitobsidens sp. nov., isolated from volcanic rock.</title>
        <authorList>
            <person name="Lee D.W."/>
            <person name="Park M.Y."/>
            <person name="Kim J.J."/>
            <person name="Kim B.S."/>
        </authorList>
    </citation>
    <scope>NUCLEOTIDE SEQUENCE [LARGE SCALE GENOMIC DNA]</scope>
    <source>
        <strain evidence="1 2">DSM 103726</strain>
    </source>
</reference>
<dbReference type="SUPFAM" id="SSF47598">
    <property type="entry name" value="Ribbon-helix-helix"/>
    <property type="match status" value="1"/>
</dbReference>
<dbReference type="Proteomes" id="UP001387100">
    <property type="component" value="Unassembled WGS sequence"/>
</dbReference>
<dbReference type="EMBL" id="JBBIAA010000007">
    <property type="protein sequence ID" value="MEJ5945332.1"/>
    <property type="molecule type" value="Genomic_DNA"/>
</dbReference>
<evidence type="ECO:0000313" key="1">
    <source>
        <dbReference type="EMBL" id="MEJ5945332.1"/>
    </source>
</evidence>
<comment type="caution">
    <text evidence="1">The sequence shown here is derived from an EMBL/GenBank/DDBJ whole genome shotgun (WGS) entry which is preliminary data.</text>
</comment>
<gene>
    <name evidence="1" type="ORF">WDZ17_08500</name>
</gene>
<name>A0ABU8RJR8_9ACTN</name>
<evidence type="ECO:0000313" key="2">
    <source>
        <dbReference type="Proteomes" id="UP001387100"/>
    </source>
</evidence>
<sequence length="73" mass="8026">MSTLYLRNVPDELVARLRRLADLQSTSVAAVAVRELDESTRRVDNPALLSALPHLDVPTSVTLDAVDDERAAR</sequence>
<organism evidence="1 2">
    <name type="scientific">Pseudokineococcus basanitobsidens</name>
    <dbReference type="NCBI Taxonomy" id="1926649"/>
    <lineage>
        <taxon>Bacteria</taxon>
        <taxon>Bacillati</taxon>
        <taxon>Actinomycetota</taxon>
        <taxon>Actinomycetes</taxon>
        <taxon>Kineosporiales</taxon>
        <taxon>Kineosporiaceae</taxon>
        <taxon>Pseudokineococcus</taxon>
    </lineage>
</organism>
<accession>A0ABU8RJR8</accession>
<protein>
    <recommendedName>
        <fullName evidence="3">Antitoxin</fullName>
    </recommendedName>
</protein>
<evidence type="ECO:0008006" key="3">
    <source>
        <dbReference type="Google" id="ProtNLM"/>
    </source>
</evidence>